<organism evidence="2 3">
    <name type="scientific">Phenylobacterium soli</name>
    <dbReference type="NCBI Taxonomy" id="2170551"/>
    <lineage>
        <taxon>Bacteria</taxon>
        <taxon>Pseudomonadati</taxon>
        <taxon>Pseudomonadota</taxon>
        <taxon>Alphaproteobacteria</taxon>
        <taxon>Caulobacterales</taxon>
        <taxon>Caulobacteraceae</taxon>
        <taxon>Phenylobacterium</taxon>
    </lineage>
</organism>
<feature type="region of interest" description="Disordered" evidence="1">
    <location>
        <begin position="1"/>
        <end position="59"/>
    </location>
</feature>
<reference evidence="3" key="1">
    <citation type="submission" date="2018-05" db="EMBL/GenBank/DDBJ databases">
        <authorList>
            <person name="Li X."/>
        </authorList>
    </citation>
    <scope>NUCLEOTIDE SEQUENCE [LARGE SCALE GENOMIC DNA]</scope>
    <source>
        <strain evidence="3">LX32</strain>
    </source>
</reference>
<feature type="compositionally biased region" description="Basic and acidic residues" evidence="1">
    <location>
        <begin position="10"/>
        <end position="26"/>
    </location>
</feature>
<dbReference type="AlphaFoldDB" id="A0A328AIN7"/>
<dbReference type="Proteomes" id="UP000249254">
    <property type="component" value="Unassembled WGS sequence"/>
</dbReference>
<gene>
    <name evidence="2" type="ORF">DJ017_09720</name>
</gene>
<accession>A0A328AIN7</accession>
<protein>
    <submittedName>
        <fullName evidence="2">Uncharacterized protein</fullName>
    </submittedName>
</protein>
<proteinExistence type="predicted"/>
<dbReference type="EMBL" id="QFYQ01000001">
    <property type="protein sequence ID" value="RAK54783.1"/>
    <property type="molecule type" value="Genomic_DNA"/>
</dbReference>
<name>A0A328AIN7_9CAUL</name>
<evidence type="ECO:0000313" key="3">
    <source>
        <dbReference type="Proteomes" id="UP000249254"/>
    </source>
</evidence>
<sequence>MALAAMAACSRKDSIYIEPGKRDSEPPPRSAPPKAPSTAPAAKPPQTGPKPAQAPRPKG</sequence>
<comment type="caution">
    <text evidence="2">The sequence shown here is derived from an EMBL/GenBank/DDBJ whole genome shotgun (WGS) entry which is preliminary data.</text>
</comment>
<feature type="compositionally biased region" description="Pro residues" evidence="1">
    <location>
        <begin position="42"/>
        <end position="59"/>
    </location>
</feature>
<evidence type="ECO:0000313" key="2">
    <source>
        <dbReference type="EMBL" id="RAK54783.1"/>
    </source>
</evidence>
<evidence type="ECO:0000256" key="1">
    <source>
        <dbReference type="SAM" id="MobiDB-lite"/>
    </source>
</evidence>
<keyword evidence="3" id="KW-1185">Reference proteome</keyword>